<evidence type="ECO:0000256" key="5">
    <source>
        <dbReference type="ARBA" id="ARBA00022989"/>
    </source>
</evidence>
<evidence type="ECO:0000313" key="9">
    <source>
        <dbReference type="EMBL" id="UNO50445.1"/>
    </source>
</evidence>
<evidence type="ECO:0000256" key="4">
    <source>
        <dbReference type="ARBA" id="ARBA00022692"/>
    </source>
</evidence>
<dbReference type="PANTHER" id="PTHR42709:SF6">
    <property type="entry name" value="UNDECAPRENYL PHOSPHATE TRANSPORTER A"/>
    <property type="match status" value="1"/>
</dbReference>
<evidence type="ECO:0000256" key="7">
    <source>
        <dbReference type="SAM" id="Phobius"/>
    </source>
</evidence>
<feature type="transmembrane region" description="Helical" evidence="7">
    <location>
        <begin position="54"/>
        <end position="82"/>
    </location>
</feature>
<keyword evidence="3" id="KW-1003">Cell membrane</keyword>
<feature type="domain" description="VTT" evidence="8">
    <location>
        <begin position="68"/>
        <end position="194"/>
    </location>
</feature>
<feature type="transmembrane region" description="Helical" evidence="7">
    <location>
        <begin position="209"/>
        <end position="227"/>
    </location>
</feature>
<evidence type="ECO:0000256" key="6">
    <source>
        <dbReference type="ARBA" id="ARBA00023136"/>
    </source>
</evidence>
<dbReference type="Proteomes" id="UP000829401">
    <property type="component" value="Chromosome"/>
</dbReference>
<name>A0A9E6ZH20_ALIAG</name>
<dbReference type="Pfam" id="PF09335">
    <property type="entry name" value="VTT_dom"/>
    <property type="match status" value="1"/>
</dbReference>
<comment type="similarity">
    <text evidence="2">Belongs to the DedA family.</text>
</comment>
<evidence type="ECO:0000256" key="1">
    <source>
        <dbReference type="ARBA" id="ARBA00004651"/>
    </source>
</evidence>
<dbReference type="EMBL" id="CP080467">
    <property type="protein sequence ID" value="UNO50445.1"/>
    <property type="molecule type" value="Genomic_DNA"/>
</dbReference>
<keyword evidence="5 7" id="KW-1133">Transmembrane helix</keyword>
<proteinExistence type="inferred from homology"/>
<comment type="subcellular location">
    <subcellularLocation>
        <location evidence="1">Cell membrane</location>
        <topology evidence="1">Multi-pass membrane protein</topology>
    </subcellularLocation>
</comment>
<accession>A0A9E6ZH20</accession>
<evidence type="ECO:0000313" key="10">
    <source>
        <dbReference type="Proteomes" id="UP000829401"/>
    </source>
</evidence>
<dbReference type="AlphaFoldDB" id="A0A9E6ZH20"/>
<evidence type="ECO:0000259" key="8">
    <source>
        <dbReference type="Pfam" id="PF09335"/>
    </source>
</evidence>
<organism evidence="9 10">
    <name type="scientific">Alicyclobacillus acidoterrestris (strain ATCC 49025 / DSM 3922 / CIP 106132 / NCIMB 13137 / GD3B)</name>
    <dbReference type="NCBI Taxonomy" id="1356854"/>
    <lineage>
        <taxon>Bacteria</taxon>
        <taxon>Bacillati</taxon>
        <taxon>Bacillota</taxon>
        <taxon>Bacilli</taxon>
        <taxon>Bacillales</taxon>
        <taxon>Alicyclobacillaceae</taxon>
        <taxon>Alicyclobacillus</taxon>
    </lineage>
</organism>
<gene>
    <name evidence="9" type="ORF">K1I37_08250</name>
</gene>
<feature type="transmembrane region" description="Helical" evidence="7">
    <location>
        <begin position="171"/>
        <end position="189"/>
    </location>
</feature>
<dbReference type="PANTHER" id="PTHR42709">
    <property type="entry name" value="ALKALINE PHOSPHATASE LIKE PROTEIN"/>
    <property type="match status" value="1"/>
</dbReference>
<dbReference type="InterPro" id="IPR051311">
    <property type="entry name" value="DedA_domain"/>
</dbReference>
<feature type="transmembrane region" description="Helical" evidence="7">
    <location>
        <begin position="27"/>
        <end position="47"/>
    </location>
</feature>
<evidence type="ECO:0000256" key="2">
    <source>
        <dbReference type="ARBA" id="ARBA00010792"/>
    </source>
</evidence>
<reference evidence="10" key="1">
    <citation type="journal article" date="2022" name="G3 (Bethesda)">
        <title>Unveiling the complete genome sequence of Alicyclobacillus acidoterrestris DSM 3922T, a taint-producing strain.</title>
        <authorList>
            <person name="Leonardo I.C."/>
            <person name="Barreto Crespo M.T."/>
            <person name="Gaspar F.B."/>
        </authorList>
    </citation>
    <scope>NUCLEOTIDE SEQUENCE [LARGE SCALE GENOMIC DNA]</scope>
    <source>
        <strain evidence="10">DSM 3922</strain>
    </source>
</reference>
<protein>
    <submittedName>
        <fullName evidence="9">DedA family protein</fullName>
    </submittedName>
</protein>
<sequence length="240" mass="26953">MSTSILVEGVPGPNVHFFRKMRYDNQVWLLGYPGNGGFNLSGLSVLISHYGNTAIFLLMLIESICIPIPSEVIMSFGGFMAAQGTLNFWWVIVIGTVANVLGGLIAYAIGRYGGRPLILRYGRYVLLSPEHLQRAETWFSRFGELTVFFGRMVPAVRTFVSLPAGFASMSVWRFLVFSALGSLPWNFAMTYAGFQLHAHWDVIDEKLKPLTYAGALILVAAVVWFWFRRKKPQGRKNTME</sequence>
<keyword evidence="4 7" id="KW-0812">Transmembrane</keyword>
<feature type="transmembrane region" description="Helical" evidence="7">
    <location>
        <begin position="88"/>
        <end position="110"/>
    </location>
</feature>
<dbReference type="InterPro" id="IPR032816">
    <property type="entry name" value="VTT_dom"/>
</dbReference>
<keyword evidence="10" id="KW-1185">Reference proteome</keyword>
<dbReference type="GO" id="GO:0005886">
    <property type="term" value="C:plasma membrane"/>
    <property type="evidence" value="ECO:0007669"/>
    <property type="project" value="UniProtKB-SubCell"/>
</dbReference>
<keyword evidence="6 7" id="KW-0472">Membrane</keyword>
<dbReference type="KEGG" id="aaco:K1I37_08250"/>
<evidence type="ECO:0000256" key="3">
    <source>
        <dbReference type="ARBA" id="ARBA00022475"/>
    </source>
</evidence>